<feature type="domain" description="NAD(P)-binding" evidence="1">
    <location>
        <begin position="8"/>
        <end position="333"/>
    </location>
</feature>
<dbReference type="PRINTS" id="PR01713">
    <property type="entry name" value="NUCEPIMERASE"/>
</dbReference>
<dbReference type="Gene3D" id="3.40.50.720">
    <property type="entry name" value="NAD(P)-binding Rossmann-like Domain"/>
    <property type="match status" value="1"/>
</dbReference>
<dbReference type="AlphaFoldDB" id="A0A9C9ELV1"/>
<dbReference type="SUPFAM" id="SSF51735">
    <property type="entry name" value="NAD(P)-binding Rossmann-fold domains"/>
    <property type="match status" value="1"/>
</dbReference>
<protein>
    <submittedName>
        <fullName evidence="2">NAD-dependent epimerase/dehydratase family protein</fullName>
    </submittedName>
</protein>
<accession>A0A9C9ELV1</accession>
<organism evidence="2 3">
    <name type="scientific">candidate division WOR-3 bacterium</name>
    <dbReference type="NCBI Taxonomy" id="2052148"/>
    <lineage>
        <taxon>Bacteria</taxon>
        <taxon>Bacteria division WOR-3</taxon>
    </lineage>
</organism>
<dbReference type="InterPro" id="IPR036291">
    <property type="entry name" value="NAD(P)-bd_dom_sf"/>
</dbReference>
<evidence type="ECO:0000313" key="2">
    <source>
        <dbReference type="EMBL" id="HEC77931.1"/>
    </source>
</evidence>
<dbReference type="Proteomes" id="UP000885826">
    <property type="component" value="Unassembled WGS sequence"/>
</dbReference>
<gene>
    <name evidence="2" type="ORF">ENI34_02160</name>
</gene>
<dbReference type="Pfam" id="PF16363">
    <property type="entry name" value="GDP_Man_Dehyd"/>
    <property type="match status" value="1"/>
</dbReference>
<sequence>MDKKLNILVTGAAGFIGWKVCEFLLAKPELIPNDIMTDDSATISVVGIDNMNDYYDVRLKEWRLEQLKRHPNFEFHKLDIENRDVLERLFQQYSTRKTPSSLSSAPFFAVINLAARAGVRYSMENPFVYYTTNVLGTLNLLELCRVYGIKKFILASTSSLYAGQKMPFKETLPVNEPISPYAASKKGAEVTCYTYHRLYDLDITIVRYFTVYGPAGRPDMSIFRFIYWIDQEEPVIIYGDGTQSRDFTYVDDIARGTILALRPLGFEIINLGGDQPHKLIDVLHNIEGLLGKKAKIEHQPFHPADMLATWADVTRAKELLNWRPQIDIGRGIESAVDWYQKNRSWAKRIKI</sequence>
<reference evidence="2" key="1">
    <citation type="journal article" date="2020" name="mSystems">
        <title>Genome- and Community-Level Interaction Insights into Carbon Utilization and Element Cycling Functions of Hydrothermarchaeota in Hydrothermal Sediment.</title>
        <authorList>
            <person name="Zhou Z."/>
            <person name="Liu Y."/>
            <person name="Xu W."/>
            <person name="Pan J."/>
            <person name="Luo Z.H."/>
            <person name="Li M."/>
        </authorList>
    </citation>
    <scope>NUCLEOTIDE SEQUENCE</scope>
    <source>
        <strain evidence="2">HyVt-388</strain>
    </source>
</reference>
<evidence type="ECO:0000313" key="3">
    <source>
        <dbReference type="Proteomes" id="UP000885826"/>
    </source>
</evidence>
<name>A0A9C9ELV1_UNCW3</name>
<dbReference type="InterPro" id="IPR016040">
    <property type="entry name" value="NAD(P)-bd_dom"/>
</dbReference>
<proteinExistence type="predicted"/>
<dbReference type="EMBL" id="DRIG01000025">
    <property type="protein sequence ID" value="HEC77931.1"/>
    <property type="molecule type" value="Genomic_DNA"/>
</dbReference>
<evidence type="ECO:0000259" key="1">
    <source>
        <dbReference type="Pfam" id="PF16363"/>
    </source>
</evidence>
<dbReference type="PANTHER" id="PTHR43000">
    <property type="entry name" value="DTDP-D-GLUCOSE 4,6-DEHYDRATASE-RELATED"/>
    <property type="match status" value="1"/>
</dbReference>
<comment type="caution">
    <text evidence="2">The sequence shown here is derived from an EMBL/GenBank/DDBJ whole genome shotgun (WGS) entry which is preliminary data.</text>
</comment>